<gene>
    <name evidence="2" type="ORF">TPAR_07342</name>
</gene>
<feature type="compositionally biased region" description="Basic residues" evidence="1">
    <location>
        <begin position="1006"/>
        <end position="1024"/>
    </location>
</feature>
<feature type="compositionally biased region" description="Polar residues" evidence="1">
    <location>
        <begin position="48"/>
        <end position="69"/>
    </location>
</feature>
<dbReference type="Proteomes" id="UP000237481">
    <property type="component" value="Unassembled WGS sequence"/>
</dbReference>
<dbReference type="OrthoDB" id="5307331at2759"/>
<evidence type="ECO:0000313" key="3">
    <source>
        <dbReference type="Proteomes" id="UP000237481"/>
    </source>
</evidence>
<feature type="compositionally biased region" description="Polar residues" evidence="1">
    <location>
        <begin position="154"/>
        <end position="164"/>
    </location>
</feature>
<feature type="compositionally biased region" description="Low complexity" evidence="1">
    <location>
        <begin position="882"/>
        <end position="894"/>
    </location>
</feature>
<feature type="region of interest" description="Disordered" evidence="1">
    <location>
        <begin position="368"/>
        <end position="388"/>
    </location>
</feature>
<accession>A0A2S4KQK6</accession>
<feature type="compositionally biased region" description="Low complexity" evidence="1">
    <location>
        <begin position="244"/>
        <end position="266"/>
    </location>
</feature>
<feature type="region of interest" description="Disordered" evidence="1">
    <location>
        <begin position="242"/>
        <end position="266"/>
    </location>
</feature>
<feature type="compositionally biased region" description="Polar residues" evidence="1">
    <location>
        <begin position="979"/>
        <end position="1004"/>
    </location>
</feature>
<comment type="caution">
    <text evidence="2">The sequence shown here is derived from an EMBL/GenBank/DDBJ whole genome shotgun (WGS) entry which is preliminary data.</text>
</comment>
<feature type="region of interest" description="Disordered" evidence="1">
    <location>
        <begin position="759"/>
        <end position="793"/>
    </location>
</feature>
<feature type="region of interest" description="Disordered" evidence="1">
    <location>
        <begin position="312"/>
        <end position="346"/>
    </location>
</feature>
<feature type="compositionally biased region" description="Polar residues" evidence="1">
    <location>
        <begin position="761"/>
        <end position="782"/>
    </location>
</feature>
<protein>
    <submittedName>
        <fullName evidence="2">Uncharacterized protein</fullName>
    </submittedName>
</protein>
<sequence>MGASSPEVNFDNFGDIDNMFDMAELANNELDNSYLFSSLNAPVPAPTIESQPPATMAESQQQPMATQDAEQLAATVGTLPQTHGAKVPFVPNGYYVEPQTGFIFHQPTVIHSQGYPHYQPGTSRQSTPLARAAGPVHPSHVQYPGALPKAQGWPGNSSPVQPSHGQPMGFPPAHFQNQPMGFPNSNLQHHSGYGYPPQQQFFPQQPYAMQSPTVHPGLYQQRMFGSGFSARVNPFAQANAFRPQSSRGNQHQQRQQRQPQSASYQYAQSHAHGYNVNYGPASGISPKIDSSHLLNQRKPSSLNSFSPRLATAFGTKTPNFPVHPPYEPQHEPAEAPSGAPKSPYPEPVIADLQVPAYGSPTAESVQLATAPAADAAGEGDGTTGASVDINSPSQFLDLDTVAVPPIEDFMAHPAHVARHAGPIIYQQPGGYVIPAPYTSINAQGYSNGFDAIDQIEDRKVISTRAMKKKGDPRCDPTRVYTSKVARPLPWGPTTMEGCPLFTYTQDGRLSEGRSYTAEELRVYLNSGPSIIWVQQAPSQVASRLGDDDNKCRWEGCPVNKRVISSGWLRVAFDEVPTMTTDGTKDPFKYAGLMHLWCFEQCFDPLEFYESRRIRAEARCFPKEMTNAMTLQRDSDREIVREAMEPWFQARMPAFIAQGPRQTPRKHQDTLSYTLVKYHLMNQTTARQRARRARNEKKRAEDRKTIDVHMGDLGKFIAISRAAKANQRQMKSLLPHLEESEGSSGNLLYDPALEPAFRMKRQSPSSGNETGNTSLTEAGQQATPKERDAESIPQVAAEGAAAGGNPYDLLNPSEWEEKTRAGANRPEYFNPLASFVEEQASSPVLTNASAIVGGASSSPALASAVVASINRATSNPANAAGLASLRGASSGPAPARKVNSGTRASKRKRSDADSSNEERDPKVQHVDKGNSKRKRGGNSDDITEGAGPKRQRTDEHTEEDREMENTTEDSLFGGSIGPESPTSAAGQSTSPVSEQHSPSIAQQNPARLRRSSARLARGRKGKGKA</sequence>
<feature type="region of interest" description="Disordered" evidence="1">
    <location>
        <begin position="47"/>
        <end position="70"/>
    </location>
</feature>
<feature type="compositionally biased region" description="Basic residues" evidence="1">
    <location>
        <begin position="687"/>
        <end position="696"/>
    </location>
</feature>
<name>A0A2S4KQK6_9HYPO</name>
<evidence type="ECO:0000313" key="2">
    <source>
        <dbReference type="EMBL" id="POR32449.1"/>
    </source>
</evidence>
<organism evidence="2 3">
    <name type="scientific">Tolypocladium paradoxum</name>
    <dbReference type="NCBI Taxonomy" id="94208"/>
    <lineage>
        <taxon>Eukaryota</taxon>
        <taxon>Fungi</taxon>
        <taxon>Dikarya</taxon>
        <taxon>Ascomycota</taxon>
        <taxon>Pezizomycotina</taxon>
        <taxon>Sordariomycetes</taxon>
        <taxon>Hypocreomycetidae</taxon>
        <taxon>Hypocreales</taxon>
        <taxon>Ophiocordycipitaceae</taxon>
        <taxon>Tolypocladium</taxon>
    </lineage>
</organism>
<dbReference type="AlphaFoldDB" id="A0A2S4KQK6"/>
<dbReference type="EMBL" id="PKSG01000846">
    <property type="protein sequence ID" value="POR32449.1"/>
    <property type="molecule type" value="Genomic_DNA"/>
</dbReference>
<feature type="region of interest" description="Disordered" evidence="1">
    <location>
        <begin position="882"/>
        <end position="1024"/>
    </location>
</feature>
<feature type="compositionally biased region" description="Polar residues" evidence="1">
    <location>
        <begin position="175"/>
        <end position="189"/>
    </location>
</feature>
<evidence type="ECO:0000256" key="1">
    <source>
        <dbReference type="SAM" id="MobiDB-lite"/>
    </source>
</evidence>
<keyword evidence="3" id="KW-1185">Reference proteome</keyword>
<feature type="region of interest" description="Disordered" evidence="1">
    <location>
        <begin position="683"/>
        <end position="702"/>
    </location>
</feature>
<feature type="region of interest" description="Disordered" evidence="1">
    <location>
        <begin position="119"/>
        <end position="203"/>
    </location>
</feature>
<dbReference type="STRING" id="94208.A0A2S4KQK6"/>
<proteinExistence type="predicted"/>
<feature type="compositionally biased region" description="Basic and acidic residues" evidence="1">
    <location>
        <begin position="909"/>
        <end position="929"/>
    </location>
</feature>
<reference evidence="2 3" key="1">
    <citation type="submission" date="2018-01" db="EMBL/GenBank/DDBJ databases">
        <title>Harnessing the power of phylogenomics to disentangle the directionality and signatures of interkingdom host jumping in the parasitic fungal genus Tolypocladium.</title>
        <authorList>
            <person name="Quandt C.A."/>
            <person name="Patterson W."/>
            <person name="Spatafora J.W."/>
        </authorList>
    </citation>
    <scope>NUCLEOTIDE SEQUENCE [LARGE SCALE GENOMIC DNA]</scope>
    <source>
        <strain evidence="2 3">NRBC 100945</strain>
    </source>
</reference>